<organism evidence="3 4">
    <name type="scientific">Rivibacter subsaxonicus</name>
    <dbReference type="NCBI Taxonomy" id="457575"/>
    <lineage>
        <taxon>Bacteria</taxon>
        <taxon>Pseudomonadati</taxon>
        <taxon>Pseudomonadota</taxon>
        <taxon>Betaproteobacteria</taxon>
        <taxon>Burkholderiales</taxon>
        <taxon>Rivibacter</taxon>
    </lineage>
</organism>
<evidence type="ECO:0000259" key="1">
    <source>
        <dbReference type="Pfam" id="PF04289"/>
    </source>
</evidence>
<keyword evidence="4" id="KW-1185">Reference proteome</keyword>
<accession>A0A4Q7W1D6</accession>
<proteinExistence type="predicted"/>
<dbReference type="InterPro" id="IPR049288">
    <property type="entry name" value="DUF447_C"/>
</dbReference>
<comment type="caution">
    <text evidence="3">The sequence shown here is derived from an EMBL/GenBank/DDBJ whole genome shotgun (WGS) entry which is preliminary data.</text>
</comment>
<dbReference type="Gene3D" id="2.30.110.10">
    <property type="entry name" value="Electron Transport, Fmn-binding Protein, Chain A"/>
    <property type="match status" value="1"/>
</dbReference>
<dbReference type="OrthoDB" id="2112021at2"/>
<dbReference type="AlphaFoldDB" id="A0A4Q7W1D6"/>
<sequence length="193" mass="21071">MNDMIFETVVTTLAADGTPHVAPFGVRYSEGRVLLKPFKPSATLDNIRASGHAVLNLTTDVRVFAGAVTARWLGPRSWSLLPVATIAGVRLAQALSHVVLALEHDDDHDERPTLTLRRVHEEQHLPFAGFNRAQAAVIEGAVLVSRLHMLQTEKIDAEMAYLQIAIDKTAGDAERQAFGWLQQAVAAHRAAAR</sequence>
<gene>
    <name evidence="3" type="ORF">EV670_0747</name>
</gene>
<evidence type="ECO:0000313" key="4">
    <source>
        <dbReference type="Proteomes" id="UP000293671"/>
    </source>
</evidence>
<dbReference type="SUPFAM" id="SSF50475">
    <property type="entry name" value="FMN-binding split barrel"/>
    <property type="match status" value="1"/>
</dbReference>
<dbReference type="InterPro" id="IPR007386">
    <property type="entry name" value="DUF447_N"/>
</dbReference>
<name>A0A4Q7W1D6_9BURK</name>
<protein>
    <recommendedName>
        <fullName evidence="5">DUF447 family protein</fullName>
    </recommendedName>
</protein>
<dbReference type="Pfam" id="PF20766">
    <property type="entry name" value="DUF447_C"/>
    <property type="match status" value="1"/>
</dbReference>
<dbReference type="EMBL" id="SHKP01000004">
    <property type="protein sequence ID" value="RZU02718.1"/>
    <property type="molecule type" value="Genomic_DNA"/>
</dbReference>
<feature type="domain" description="DUF447" evidence="2">
    <location>
        <begin position="131"/>
        <end position="182"/>
    </location>
</feature>
<dbReference type="InterPro" id="IPR012349">
    <property type="entry name" value="Split_barrel_FMN-bd"/>
</dbReference>
<evidence type="ECO:0008006" key="5">
    <source>
        <dbReference type="Google" id="ProtNLM"/>
    </source>
</evidence>
<evidence type="ECO:0000259" key="2">
    <source>
        <dbReference type="Pfam" id="PF20766"/>
    </source>
</evidence>
<evidence type="ECO:0000313" key="3">
    <source>
        <dbReference type="EMBL" id="RZU02718.1"/>
    </source>
</evidence>
<reference evidence="3 4" key="1">
    <citation type="submission" date="2019-02" db="EMBL/GenBank/DDBJ databases">
        <title>Genomic Encyclopedia of Type Strains, Phase IV (KMG-IV): sequencing the most valuable type-strain genomes for metagenomic binning, comparative biology and taxonomic classification.</title>
        <authorList>
            <person name="Goeker M."/>
        </authorList>
    </citation>
    <scope>NUCLEOTIDE SEQUENCE [LARGE SCALE GENOMIC DNA]</scope>
    <source>
        <strain evidence="3 4">DSM 19570</strain>
    </source>
</reference>
<feature type="domain" description="DUF447" evidence="1">
    <location>
        <begin position="7"/>
        <end position="124"/>
    </location>
</feature>
<dbReference type="Gene3D" id="1.20.58.290">
    <property type="entry name" value="Hypothetical membrane protein ta0354_69_121"/>
    <property type="match status" value="1"/>
</dbReference>
<dbReference type="Pfam" id="PF04289">
    <property type="entry name" value="DUF447_N"/>
    <property type="match status" value="1"/>
</dbReference>
<dbReference type="Proteomes" id="UP000293671">
    <property type="component" value="Unassembled WGS sequence"/>
</dbReference>